<evidence type="ECO:0000256" key="1">
    <source>
        <dbReference type="SAM" id="MobiDB-lite"/>
    </source>
</evidence>
<dbReference type="AlphaFoldDB" id="A0AAE0FS40"/>
<dbReference type="EMBL" id="LGRX02014430">
    <property type="protein sequence ID" value="KAK3264638.1"/>
    <property type="molecule type" value="Genomic_DNA"/>
</dbReference>
<accession>A0AAE0FS40</accession>
<dbReference type="Proteomes" id="UP001190700">
    <property type="component" value="Unassembled WGS sequence"/>
</dbReference>
<organism evidence="2 3">
    <name type="scientific">Cymbomonas tetramitiformis</name>
    <dbReference type="NCBI Taxonomy" id="36881"/>
    <lineage>
        <taxon>Eukaryota</taxon>
        <taxon>Viridiplantae</taxon>
        <taxon>Chlorophyta</taxon>
        <taxon>Pyramimonadophyceae</taxon>
        <taxon>Pyramimonadales</taxon>
        <taxon>Pyramimonadaceae</taxon>
        <taxon>Cymbomonas</taxon>
    </lineage>
</organism>
<name>A0AAE0FS40_9CHLO</name>
<feature type="region of interest" description="Disordered" evidence="1">
    <location>
        <begin position="106"/>
        <end position="191"/>
    </location>
</feature>
<proteinExistence type="predicted"/>
<comment type="caution">
    <text evidence="2">The sequence shown here is derived from an EMBL/GenBank/DDBJ whole genome shotgun (WGS) entry which is preliminary data.</text>
</comment>
<gene>
    <name evidence="2" type="ORF">CYMTET_26638</name>
</gene>
<feature type="compositionally biased region" description="Low complexity" evidence="1">
    <location>
        <begin position="158"/>
        <end position="191"/>
    </location>
</feature>
<keyword evidence="3" id="KW-1185">Reference proteome</keyword>
<evidence type="ECO:0000313" key="3">
    <source>
        <dbReference type="Proteomes" id="UP001190700"/>
    </source>
</evidence>
<sequence length="191" mass="21346">MKNLTRVLGEEENADGDAVDAQFLVSCRTNTWEYQPVHPSKFATNADGRNIHPHQKPLKLIGDIINIHMRGPEEQGMTDSAKERIRFPDGFYSLADEVLSKQEYDELKRQRDAHRKEREKVEKEREKQTALVEKEASKRKEAEATKAAKQQEAEAAKAVKAAKQQEAEAVNAAKKQEAEAAAAAAAGPMHT</sequence>
<reference evidence="2 3" key="1">
    <citation type="journal article" date="2015" name="Genome Biol. Evol.">
        <title>Comparative Genomics of a Bacterivorous Green Alga Reveals Evolutionary Causalities and Consequences of Phago-Mixotrophic Mode of Nutrition.</title>
        <authorList>
            <person name="Burns J.A."/>
            <person name="Paasch A."/>
            <person name="Narechania A."/>
            <person name="Kim E."/>
        </authorList>
    </citation>
    <scope>NUCLEOTIDE SEQUENCE [LARGE SCALE GENOMIC DNA]</scope>
    <source>
        <strain evidence="2 3">PLY_AMNH</strain>
    </source>
</reference>
<evidence type="ECO:0000313" key="2">
    <source>
        <dbReference type="EMBL" id="KAK3264638.1"/>
    </source>
</evidence>
<feature type="compositionally biased region" description="Basic and acidic residues" evidence="1">
    <location>
        <begin position="106"/>
        <end position="157"/>
    </location>
</feature>
<protein>
    <submittedName>
        <fullName evidence="2">Uncharacterized protein</fullName>
    </submittedName>
</protein>